<dbReference type="Gene3D" id="3.30.70.2520">
    <property type="match status" value="1"/>
</dbReference>
<dbReference type="InterPro" id="IPR007173">
    <property type="entry name" value="ALO_C"/>
</dbReference>
<dbReference type="Pfam" id="PF01565">
    <property type="entry name" value="FAD_binding_4"/>
    <property type="match status" value="1"/>
</dbReference>
<accession>A0A1X1YLR3</accession>
<dbReference type="KEGG" id="mlj:MLAC_17230"/>
<dbReference type="Pfam" id="PF04030">
    <property type="entry name" value="ALO"/>
    <property type="match status" value="1"/>
</dbReference>
<comment type="similarity">
    <text evidence="2">Belongs to the oxygen-dependent FAD-linked oxidoreductase family.</text>
</comment>
<dbReference type="InterPro" id="IPR016169">
    <property type="entry name" value="FAD-bd_PCMH_sub2"/>
</dbReference>
<dbReference type="GO" id="GO:0019853">
    <property type="term" value="P:L-ascorbic acid biosynthetic process"/>
    <property type="evidence" value="ECO:0007669"/>
    <property type="project" value="UniProtKB-UniPathway"/>
</dbReference>
<dbReference type="PROSITE" id="PS51387">
    <property type="entry name" value="FAD_PCMH"/>
    <property type="match status" value="1"/>
</dbReference>
<dbReference type="PROSITE" id="PS00862">
    <property type="entry name" value="OX2_COVAL_FAD"/>
    <property type="match status" value="1"/>
</dbReference>
<keyword evidence="6" id="KW-1185">Reference proteome</keyword>
<dbReference type="GO" id="GO:0003885">
    <property type="term" value="F:D-arabinono-1,4-lactone oxidase activity"/>
    <property type="evidence" value="ECO:0007669"/>
    <property type="project" value="InterPro"/>
</dbReference>
<dbReference type="GO" id="GO:0071949">
    <property type="term" value="F:FAD binding"/>
    <property type="evidence" value="ECO:0007669"/>
    <property type="project" value="InterPro"/>
</dbReference>
<proteinExistence type="inferred from homology"/>
<organism evidence="5 6">
    <name type="scientific">Mycobacterium lacus</name>
    <dbReference type="NCBI Taxonomy" id="169765"/>
    <lineage>
        <taxon>Bacteria</taxon>
        <taxon>Bacillati</taxon>
        <taxon>Actinomycetota</taxon>
        <taxon>Actinomycetes</taxon>
        <taxon>Mycobacteriales</taxon>
        <taxon>Mycobacteriaceae</taxon>
        <taxon>Mycobacterium</taxon>
    </lineage>
</organism>
<dbReference type="Gene3D" id="1.10.45.10">
    <property type="entry name" value="Vanillyl-alcohol Oxidase, Chain A, domain 4"/>
    <property type="match status" value="1"/>
</dbReference>
<dbReference type="Proteomes" id="UP000466396">
    <property type="component" value="Chromosome"/>
</dbReference>
<dbReference type="GO" id="GO:0016020">
    <property type="term" value="C:membrane"/>
    <property type="evidence" value="ECO:0007669"/>
    <property type="project" value="InterPro"/>
</dbReference>
<evidence type="ECO:0000313" key="5">
    <source>
        <dbReference type="EMBL" id="BBX96429.1"/>
    </source>
</evidence>
<dbReference type="OrthoDB" id="9800184at2"/>
<evidence type="ECO:0000313" key="6">
    <source>
        <dbReference type="Proteomes" id="UP000466396"/>
    </source>
</evidence>
<dbReference type="InterPro" id="IPR016167">
    <property type="entry name" value="FAD-bd_PCMH_sub1"/>
</dbReference>
<dbReference type="GO" id="GO:0080049">
    <property type="term" value="F:L-gulono-1,4-lactone dehydrogenase activity"/>
    <property type="evidence" value="ECO:0007669"/>
    <property type="project" value="TreeGrafter"/>
</dbReference>
<name>A0A1X1YLR3_9MYCO</name>
<dbReference type="Gene3D" id="3.30.43.10">
    <property type="entry name" value="Uridine Diphospho-n-acetylenolpyruvylglucosamine Reductase, domain 2"/>
    <property type="match status" value="1"/>
</dbReference>
<dbReference type="InterPro" id="IPR016166">
    <property type="entry name" value="FAD-bd_PCMH"/>
</dbReference>
<dbReference type="Gene3D" id="3.30.465.10">
    <property type="match status" value="1"/>
</dbReference>
<comment type="pathway">
    <text evidence="1">Cofactor biosynthesis; L-ascorbate biosynthesis.</text>
</comment>
<evidence type="ECO:0000256" key="2">
    <source>
        <dbReference type="ARBA" id="ARBA00005466"/>
    </source>
</evidence>
<evidence type="ECO:0000256" key="1">
    <source>
        <dbReference type="ARBA" id="ARBA00005147"/>
    </source>
</evidence>
<evidence type="ECO:0000256" key="4">
    <source>
        <dbReference type="ARBA" id="ARBA00023002"/>
    </source>
</evidence>
<sequence length="428" mass="47956">MSPVWRNWPGEQVCAPSTIARPTSEAELAEVVARSAKRGERVRAVGSGHSFTDCACTDGVMIDMTGLQRIIDADPASGLATVEGGAKLHTLFAQLAERGLALENQGDIDRQSITGATATATHGTGARFTNVSAQIVSLRLITAGGDILSLSEGDDYLAARVSIGALGVISQVTLRVVPLFTLHRKDERRPLAETLERLDEHVDGNDHFEFFVFPYGDTALTRSTRRSDEEPQPRPAWKRRINENFENAGLSMICRAGRQFPGTAPRLNRLMTSLMSEAAVQDRGWKVYASARNVKFTEMEYAIPREHAREATQRVIDLVRRRGLPIMFPLEVRFGAPDDAFLSTAHGRDTCYIAVHQYVGMEFETYFRAVEEIMDDYAGRPHWGKRHYQTAATLRERYPQWDRFAAVRDRLDPDRVFLNDYTRRVLGK</sequence>
<dbReference type="RefSeq" id="WP_085158159.1">
    <property type="nucleotide sequence ID" value="NZ_AP022581.1"/>
</dbReference>
<protein>
    <submittedName>
        <fullName evidence="5">L-gulono-1,4-lactone dehydrogenase</fullName>
    </submittedName>
</protein>
<gene>
    <name evidence="5" type="ORF">MLAC_17230</name>
</gene>
<dbReference type="InterPro" id="IPR010031">
    <property type="entry name" value="FAD_lactone_oxidase-like"/>
</dbReference>
<dbReference type="PIRSF" id="PIRSF000136">
    <property type="entry name" value="LGO_GLO"/>
    <property type="match status" value="1"/>
</dbReference>
<dbReference type="PANTHER" id="PTHR43762:SF1">
    <property type="entry name" value="D-ARABINONO-1,4-LACTONE OXIDASE"/>
    <property type="match status" value="1"/>
</dbReference>
<dbReference type="InterPro" id="IPR006093">
    <property type="entry name" value="Oxy_OxRdtase_FAD_BS"/>
</dbReference>
<keyword evidence="4" id="KW-0560">Oxidoreductase</keyword>
<dbReference type="SUPFAM" id="SSF56176">
    <property type="entry name" value="FAD-binding/transporter-associated domain-like"/>
    <property type="match status" value="1"/>
</dbReference>
<dbReference type="UniPathway" id="UPA00132"/>
<keyword evidence="3" id="KW-0060">Ascorbate biosynthesis</keyword>
<dbReference type="InterPro" id="IPR006094">
    <property type="entry name" value="Oxid_FAD_bind_N"/>
</dbReference>
<dbReference type="InterPro" id="IPR016171">
    <property type="entry name" value="Vanillyl_alc_oxidase_C-sub2"/>
</dbReference>
<dbReference type="AlphaFoldDB" id="A0A1X1YLR3"/>
<evidence type="ECO:0000256" key="3">
    <source>
        <dbReference type="ARBA" id="ARBA00022644"/>
    </source>
</evidence>
<dbReference type="PANTHER" id="PTHR43762">
    <property type="entry name" value="L-GULONOLACTONE OXIDASE"/>
    <property type="match status" value="1"/>
</dbReference>
<dbReference type="EMBL" id="AP022581">
    <property type="protein sequence ID" value="BBX96429.1"/>
    <property type="molecule type" value="Genomic_DNA"/>
</dbReference>
<dbReference type="NCBIfam" id="TIGR01679">
    <property type="entry name" value="bact_FAD_ox"/>
    <property type="match status" value="1"/>
</dbReference>
<reference evidence="5 6" key="1">
    <citation type="journal article" date="2019" name="Emerg. Microbes Infect.">
        <title>Comprehensive subspecies identification of 175 nontuberculous mycobacteria species based on 7547 genomic profiles.</title>
        <authorList>
            <person name="Matsumoto Y."/>
            <person name="Kinjo T."/>
            <person name="Motooka D."/>
            <person name="Nabeya D."/>
            <person name="Jung N."/>
            <person name="Uechi K."/>
            <person name="Horii T."/>
            <person name="Iida T."/>
            <person name="Fujita J."/>
            <person name="Nakamura S."/>
        </authorList>
    </citation>
    <scope>NUCLEOTIDE SEQUENCE [LARGE SCALE GENOMIC DNA]</scope>
    <source>
        <strain evidence="5 6">JCM 15657</strain>
    </source>
</reference>
<dbReference type="STRING" id="169765.AWC15_15925"/>
<dbReference type="InterPro" id="IPR036318">
    <property type="entry name" value="FAD-bd_PCMH-like_sf"/>
</dbReference>